<evidence type="ECO:0000313" key="3">
    <source>
        <dbReference type="Proteomes" id="UP000005017"/>
    </source>
</evidence>
<sequence length="58" mass="6283">MSIEEWKSEDGQAMTEYGLLIGILVVALLLVIGATAGSIVNLYEVRIRPILLNALVGR</sequence>
<proteinExistence type="predicted"/>
<accession>D2MPR4</accession>
<dbReference type="EMBL" id="ADFR01000014">
    <property type="protein sequence ID" value="EFC05367.1"/>
    <property type="molecule type" value="Genomic_DNA"/>
</dbReference>
<dbReference type="RefSeq" id="WP_006627377.1">
    <property type="nucleotide sequence ID" value="NZ_ADFR01000014.1"/>
</dbReference>
<reference evidence="3" key="1">
    <citation type="submission" date="2009-12" db="EMBL/GenBank/DDBJ databases">
        <title>Sequence of Clostridiales genomosp. BVAB3 str. UPII9-5.</title>
        <authorList>
            <person name="Madupu R."/>
            <person name="Durkin A.S."/>
            <person name="Torralba M."/>
            <person name="Methe B."/>
            <person name="Sutton G.G."/>
            <person name="Strausberg R.L."/>
            <person name="Nelson K.E."/>
        </authorList>
    </citation>
    <scope>NUCLEOTIDE SEQUENCE [LARGE SCALE GENOMIC DNA]</scope>
    <source>
        <strain evidence="3">W1219</strain>
    </source>
</reference>
<protein>
    <recommendedName>
        <fullName evidence="4">Flp/Fap pilin component</fullName>
    </recommendedName>
</protein>
<dbReference type="STRING" id="679192.HMPREF9013_0301"/>
<evidence type="ECO:0008006" key="4">
    <source>
        <dbReference type="Google" id="ProtNLM"/>
    </source>
</evidence>
<feature type="transmembrane region" description="Helical" evidence="1">
    <location>
        <begin position="20"/>
        <end position="43"/>
    </location>
</feature>
<gene>
    <name evidence="2" type="ORF">HMPREF9013_0301</name>
</gene>
<keyword evidence="1" id="KW-0472">Membrane</keyword>
<keyword evidence="1" id="KW-1133">Transmembrane helix</keyword>
<evidence type="ECO:0000256" key="1">
    <source>
        <dbReference type="SAM" id="Phobius"/>
    </source>
</evidence>
<evidence type="ECO:0000313" key="2">
    <source>
        <dbReference type="EMBL" id="EFC05367.1"/>
    </source>
</evidence>
<organism evidence="2 3">
    <name type="scientific">Bulleidia extructa W1219</name>
    <dbReference type="NCBI Taxonomy" id="679192"/>
    <lineage>
        <taxon>Bacteria</taxon>
        <taxon>Bacillati</taxon>
        <taxon>Bacillota</taxon>
        <taxon>Erysipelotrichia</taxon>
        <taxon>Erysipelotrichales</taxon>
        <taxon>Erysipelotrichaceae</taxon>
        <taxon>Bulleidia</taxon>
    </lineage>
</organism>
<dbReference type="Proteomes" id="UP000005017">
    <property type="component" value="Unassembled WGS sequence"/>
</dbReference>
<keyword evidence="3" id="KW-1185">Reference proteome</keyword>
<dbReference type="AlphaFoldDB" id="D2MPR4"/>
<name>D2MPR4_9FIRM</name>
<comment type="caution">
    <text evidence="2">The sequence shown here is derived from an EMBL/GenBank/DDBJ whole genome shotgun (WGS) entry which is preliminary data.</text>
</comment>
<keyword evidence="1" id="KW-0812">Transmembrane</keyword>